<dbReference type="InterPro" id="IPR041373">
    <property type="entry name" value="RT_RNaseH"/>
</dbReference>
<feature type="region of interest" description="Disordered" evidence="8">
    <location>
        <begin position="707"/>
        <end position="772"/>
    </location>
</feature>
<dbReference type="GO" id="GO:0004519">
    <property type="term" value="F:endonuclease activity"/>
    <property type="evidence" value="ECO:0007669"/>
    <property type="project" value="UniProtKB-KW"/>
</dbReference>
<keyword evidence="6" id="KW-0378">Hydrolase</keyword>
<name>A0A164L2L6_9CRUS</name>
<dbReference type="Gene3D" id="3.60.10.10">
    <property type="entry name" value="Endonuclease/exonuclease/phosphatase"/>
    <property type="match status" value="1"/>
</dbReference>
<dbReference type="FunFam" id="1.10.340.70:FF:000001">
    <property type="entry name" value="Retrovirus-related Pol polyprotein from transposon gypsy-like Protein"/>
    <property type="match status" value="1"/>
</dbReference>
<dbReference type="PANTHER" id="PTHR37984:SF5">
    <property type="entry name" value="PROTEIN NYNRIN-LIKE"/>
    <property type="match status" value="1"/>
</dbReference>
<dbReference type="AlphaFoldDB" id="A0A164L2L6"/>
<dbReference type="InterPro" id="IPR036691">
    <property type="entry name" value="Endo/exonu/phosph_ase_sf"/>
</dbReference>
<evidence type="ECO:0000256" key="3">
    <source>
        <dbReference type="ARBA" id="ARBA00022695"/>
    </source>
</evidence>
<evidence type="ECO:0000313" key="12">
    <source>
        <dbReference type="Proteomes" id="UP000076858"/>
    </source>
</evidence>
<feature type="domain" description="Reverse transcriptase" evidence="9">
    <location>
        <begin position="1"/>
        <end position="209"/>
    </location>
</feature>
<evidence type="ECO:0000256" key="4">
    <source>
        <dbReference type="ARBA" id="ARBA00022722"/>
    </source>
</evidence>
<dbReference type="InterPro" id="IPR012337">
    <property type="entry name" value="RNaseH-like_sf"/>
</dbReference>
<evidence type="ECO:0000256" key="5">
    <source>
        <dbReference type="ARBA" id="ARBA00022759"/>
    </source>
</evidence>
<reference evidence="11 12" key="1">
    <citation type="submission" date="2016-03" db="EMBL/GenBank/DDBJ databases">
        <title>EvidentialGene: Evidence-directed Construction of Genes on Genomes.</title>
        <authorList>
            <person name="Gilbert D.G."/>
            <person name="Choi J.-H."/>
            <person name="Mockaitis K."/>
            <person name="Colbourne J."/>
            <person name="Pfrender M."/>
        </authorList>
    </citation>
    <scope>NUCLEOTIDE SEQUENCE [LARGE SCALE GENOMIC DNA]</scope>
    <source>
        <strain evidence="11 12">Xinb3</strain>
        <tissue evidence="11">Complete organism</tissue>
    </source>
</reference>
<sequence length="1248" mass="141200">MVKKKDGSWRFCVDYRLLNAISVKDVYPLPRIEETLSRMGNARIFCKIDLESGYWPVPLYEADKDKTAFVTPEGLYQFLVMPFGLASAPETFQRMMDFVLSGPRWSFCLVYLDDIIIYASGVKEHLSRVRQVFTALQSALQLSVCSKIKLVKCQFGASEIKALVHVISGLGIRPDPDKIHAVVNFPIPSSFNKPGEKLKCVRSFVGLCSYYRSPSPRSHLRTCLKKEALARAAILAYPGFSRPFEFHPDACDYGLGAVLLQRVDNVERPLAYSSRLLFKSESNYSITEKECLALVWAVKKFCSYIWGMETLVVTDHHALCWLLTKKDLAGCLACWILQFQEFLLRIAHRNGRLHSDANALSRYPTDAPQELDEELQCMFAALNVDLESKSALQWAQKTEWKLSFREEVMRACHHDITAGHLRLTRTLHKIRARYYWPGMGEDIRDFLQTCHEGQSRKTVYHRPAGFMEIQRIERSFERLGMDILGPFSKGGNTNIVVVMDYVTKWAETKALPRAGATEVADFLVKCFLLRHGAPHQLTTDQGRCFMMEVTQKVLQVMETNHTPTTAYRPQTNGLVEWLNHTLADLLSIRKESTGKLFSISCMGERPLSSSTELEIQIRILFPLMTKTLLNGPRKGYNEHATRFKGSKSKRFGTTKGAVGKSEKLLHRWFGPYAFVRQTTPGNYELRRGWSPKSEIVHVERIKPFVDCVSSRPPAPVPTTTGGQPEESSGDPSPQAHADNREQEPPTEVEMTIPRPTVPLVEEGGGGPRRSAKIQAARKTFTLTFALFTFLTVIRELDLTSAKEGVAYQGVIFKSEGEVAFSDSEWVVATDLMFYHLKTMMKTLREWLEESHQHVQGCLDKLSTETTSIVHALEVHASLINETLWETKAVADAVCELQTSFAQIERETWKLDQKIEGVTREMETHWIAITRVEDAFRQVESALAWPDEALNNFLVGIPMSMGRLPVLFFPPLQVQAVLKEIKVVLPPCLSLSPSIQNGDTWKVYTEAKVVVATLMPISCSAHTDDWIFQASFRKGIKHLLRNSTLPSVNQLENLVQLLPEPAEEETPSSLEKKGATANKPLLSRRAKFQGRISLMGEHLRLIEEEEKARVAMEVGGVLPAHFYHHKPHIATLCETFWRDTFEVKFKYYFTIKKNRPDKTGGGVAILVLISLQYALITLPQLATIEATAISVILDRNNTGRELTIVSLYIPDGSNCNEDDLNTLANQNTILSGDFNAHHERWHEECRTPN</sequence>
<dbReference type="EMBL" id="LRGB01003214">
    <property type="protein sequence ID" value="KZS03741.1"/>
    <property type="molecule type" value="Genomic_DNA"/>
</dbReference>
<evidence type="ECO:0000256" key="2">
    <source>
        <dbReference type="ARBA" id="ARBA00022679"/>
    </source>
</evidence>
<gene>
    <name evidence="11" type="ORF">APZ42_033448</name>
</gene>
<feature type="domain" description="Integrase catalytic" evidence="10">
    <location>
        <begin position="459"/>
        <end position="640"/>
    </location>
</feature>
<dbReference type="InterPro" id="IPR041588">
    <property type="entry name" value="Integrase_H2C2"/>
</dbReference>
<proteinExistence type="predicted"/>
<keyword evidence="2" id="KW-0808">Transferase</keyword>
<dbReference type="InterPro" id="IPR036397">
    <property type="entry name" value="RNaseH_sf"/>
</dbReference>
<dbReference type="GO" id="GO:0042575">
    <property type="term" value="C:DNA polymerase complex"/>
    <property type="evidence" value="ECO:0007669"/>
    <property type="project" value="UniProtKB-ARBA"/>
</dbReference>
<dbReference type="CDD" id="cd09274">
    <property type="entry name" value="RNase_HI_RT_Ty3"/>
    <property type="match status" value="1"/>
</dbReference>
<evidence type="ECO:0000259" key="9">
    <source>
        <dbReference type="PROSITE" id="PS50878"/>
    </source>
</evidence>
<organism evidence="11 12">
    <name type="scientific">Daphnia magna</name>
    <dbReference type="NCBI Taxonomy" id="35525"/>
    <lineage>
        <taxon>Eukaryota</taxon>
        <taxon>Metazoa</taxon>
        <taxon>Ecdysozoa</taxon>
        <taxon>Arthropoda</taxon>
        <taxon>Crustacea</taxon>
        <taxon>Branchiopoda</taxon>
        <taxon>Diplostraca</taxon>
        <taxon>Cladocera</taxon>
        <taxon>Anomopoda</taxon>
        <taxon>Daphniidae</taxon>
        <taxon>Daphnia</taxon>
    </lineage>
</organism>
<dbReference type="Gene3D" id="3.30.70.270">
    <property type="match status" value="1"/>
</dbReference>
<evidence type="ECO:0000313" key="11">
    <source>
        <dbReference type="EMBL" id="KZS03741.1"/>
    </source>
</evidence>
<dbReference type="SUPFAM" id="SSF56219">
    <property type="entry name" value="DNase I-like"/>
    <property type="match status" value="1"/>
</dbReference>
<dbReference type="Pfam" id="PF00665">
    <property type="entry name" value="rve"/>
    <property type="match status" value="1"/>
</dbReference>
<dbReference type="STRING" id="35525.A0A164L2L6"/>
<dbReference type="OrthoDB" id="6363548at2759"/>
<dbReference type="Pfam" id="PF17917">
    <property type="entry name" value="RT_RNaseH"/>
    <property type="match status" value="1"/>
</dbReference>
<dbReference type="Pfam" id="PF17921">
    <property type="entry name" value="Integrase_H2C2"/>
    <property type="match status" value="1"/>
</dbReference>
<keyword evidence="4" id="KW-0540">Nuclease</keyword>
<dbReference type="CDD" id="cd01647">
    <property type="entry name" value="RT_LTR"/>
    <property type="match status" value="1"/>
</dbReference>
<dbReference type="InterPro" id="IPR001584">
    <property type="entry name" value="Integrase_cat-core"/>
</dbReference>
<evidence type="ECO:0000256" key="1">
    <source>
        <dbReference type="ARBA" id="ARBA00012493"/>
    </source>
</evidence>
<evidence type="ECO:0000256" key="6">
    <source>
        <dbReference type="ARBA" id="ARBA00022801"/>
    </source>
</evidence>
<dbReference type="PROSITE" id="PS50994">
    <property type="entry name" value="INTEGRASE"/>
    <property type="match status" value="1"/>
</dbReference>
<keyword evidence="3" id="KW-0548">Nucleotidyltransferase</keyword>
<dbReference type="GO" id="GO:0015074">
    <property type="term" value="P:DNA integration"/>
    <property type="evidence" value="ECO:0007669"/>
    <property type="project" value="InterPro"/>
</dbReference>
<dbReference type="InterPro" id="IPR043128">
    <property type="entry name" value="Rev_trsase/Diguanyl_cyclase"/>
</dbReference>
<protein>
    <recommendedName>
        <fullName evidence="1">RNA-directed DNA polymerase</fullName>
        <ecNumber evidence="1">2.7.7.49</ecNumber>
    </recommendedName>
</protein>
<evidence type="ECO:0000256" key="7">
    <source>
        <dbReference type="ARBA" id="ARBA00022918"/>
    </source>
</evidence>
<keyword evidence="12" id="KW-1185">Reference proteome</keyword>
<dbReference type="InterPro" id="IPR050951">
    <property type="entry name" value="Retrovirus_Pol_polyprotein"/>
</dbReference>
<dbReference type="GO" id="GO:0016787">
    <property type="term" value="F:hydrolase activity"/>
    <property type="evidence" value="ECO:0007669"/>
    <property type="project" value="UniProtKB-KW"/>
</dbReference>
<dbReference type="GO" id="GO:0003676">
    <property type="term" value="F:nucleic acid binding"/>
    <property type="evidence" value="ECO:0007669"/>
    <property type="project" value="InterPro"/>
</dbReference>
<dbReference type="FunFam" id="3.10.20.370:FF:000001">
    <property type="entry name" value="Retrovirus-related Pol polyprotein from transposon 17.6-like protein"/>
    <property type="match status" value="1"/>
</dbReference>
<dbReference type="InterPro" id="IPR043502">
    <property type="entry name" value="DNA/RNA_pol_sf"/>
</dbReference>
<evidence type="ECO:0000256" key="8">
    <source>
        <dbReference type="SAM" id="MobiDB-lite"/>
    </source>
</evidence>
<dbReference type="Pfam" id="PF00078">
    <property type="entry name" value="RVT_1"/>
    <property type="match status" value="1"/>
</dbReference>
<keyword evidence="5" id="KW-0255">Endonuclease</keyword>
<feature type="compositionally biased region" description="Polar residues" evidence="8">
    <location>
        <begin position="717"/>
        <end position="731"/>
    </location>
</feature>
<evidence type="ECO:0000259" key="10">
    <source>
        <dbReference type="PROSITE" id="PS50994"/>
    </source>
</evidence>
<dbReference type="Gene3D" id="3.10.20.370">
    <property type="match status" value="1"/>
</dbReference>
<dbReference type="PANTHER" id="PTHR37984">
    <property type="entry name" value="PROTEIN CBG26694"/>
    <property type="match status" value="1"/>
</dbReference>
<accession>A0A164L2L6</accession>
<dbReference type="PROSITE" id="PS50878">
    <property type="entry name" value="RT_POL"/>
    <property type="match status" value="1"/>
</dbReference>
<dbReference type="SUPFAM" id="SSF56672">
    <property type="entry name" value="DNA/RNA polymerases"/>
    <property type="match status" value="1"/>
</dbReference>
<dbReference type="InterPro" id="IPR000477">
    <property type="entry name" value="RT_dom"/>
</dbReference>
<dbReference type="Gene3D" id="3.30.420.10">
    <property type="entry name" value="Ribonuclease H-like superfamily/Ribonuclease H"/>
    <property type="match status" value="1"/>
</dbReference>
<dbReference type="SUPFAM" id="SSF53098">
    <property type="entry name" value="Ribonuclease H-like"/>
    <property type="match status" value="1"/>
</dbReference>
<comment type="caution">
    <text evidence="11">The sequence shown here is derived from an EMBL/GenBank/DDBJ whole genome shotgun (WGS) entry which is preliminary data.</text>
</comment>
<dbReference type="EC" id="2.7.7.49" evidence="1"/>
<dbReference type="Gene3D" id="1.10.340.70">
    <property type="match status" value="1"/>
</dbReference>
<keyword evidence="7" id="KW-0695">RNA-directed DNA polymerase</keyword>
<dbReference type="GO" id="GO:0003964">
    <property type="term" value="F:RNA-directed DNA polymerase activity"/>
    <property type="evidence" value="ECO:0007669"/>
    <property type="project" value="UniProtKB-KW"/>
</dbReference>
<dbReference type="Proteomes" id="UP000076858">
    <property type="component" value="Unassembled WGS sequence"/>
</dbReference>